<evidence type="ECO:0000313" key="14">
    <source>
        <dbReference type="EMBL" id="KZV81608.1"/>
    </source>
</evidence>
<evidence type="ECO:0000256" key="12">
    <source>
        <dbReference type="SAM" id="MobiDB-lite"/>
    </source>
</evidence>
<dbReference type="GO" id="GO:0008270">
    <property type="term" value="F:zinc ion binding"/>
    <property type="evidence" value="ECO:0007669"/>
    <property type="project" value="InterPro"/>
</dbReference>
<dbReference type="SUPFAM" id="SSF57701">
    <property type="entry name" value="Zn2/Cys6 DNA-binding domain"/>
    <property type="match status" value="1"/>
</dbReference>
<dbReference type="GO" id="GO:0000977">
    <property type="term" value="F:RNA polymerase II transcription regulatory region sequence-specific DNA binding"/>
    <property type="evidence" value="ECO:0007669"/>
    <property type="project" value="TreeGrafter"/>
</dbReference>
<dbReference type="InParanoid" id="A0A165C0X2"/>
<evidence type="ECO:0000256" key="2">
    <source>
        <dbReference type="ARBA" id="ARBA00010855"/>
    </source>
</evidence>
<dbReference type="GO" id="GO:0009267">
    <property type="term" value="P:cellular response to starvation"/>
    <property type="evidence" value="ECO:0007669"/>
    <property type="project" value="TreeGrafter"/>
</dbReference>
<keyword evidence="3" id="KW-0312">Gluconeogenesis</keyword>
<dbReference type="PANTHER" id="PTHR47659">
    <property type="entry name" value="ZN(II)2CYS6 TRANSCRIPTION FACTOR (EUROFUNG)-RELATED"/>
    <property type="match status" value="1"/>
</dbReference>
<feature type="compositionally biased region" description="Polar residues" evidence="12">
    <location>
        <begin position="25"/>
        <end position="34"/>
    </location>
</feature>
<evidence type="ECO:0000256" key="3">
    <source>
        <dbReference type="ARBA" id="ARBA00022432"/>
    </source>
</evidence>
<dbReference type="InterPro" id="IPR036864">
    <property type="entry name" value="Zn2-C6_fun-type_DNA-bd_sf"/>
</dbReference>
<reference evidence="14 15" key="1">
    <citation type="journal article" date="2016" name="Mol. Biol. Evol.">
        <title>Comparative Genomics of Early-Diverging Mushroom-Forming Fungi Provides Insights into the Origins of Lignocellulose Decay Capabilities.</title>
        <authorList>
            <person name="Nagy L.G."/>
            <person name="Riley R."/>
            <person name="Tritt A."/>
            <person name="Adam C."/>
            <person name="Daum C."/>
            <person name="Floudas D."/>
            <person name="Sun H."/>
            <person name="Yadav J.S."/>
            <person name="Pangilinan J."/>
            <person name="Larsson K.H."/>
            <person name="Matsuura K."/>
            <person name="Barry K."/>
            <person name="Labutti K."/>
            <person name="Kuo R."/>
            <person name="Ohm R.A."/>
            <person name="Bhattacharya S.S."/>
            <person name="Shirouzu T."/>
            <person name="Yoshinaga Y."/>
            <person name="Martin F.M."/>
            <person name="Grigoriev I.V."/>
            <person name="Hibbett D.S."/>
        </authorList>
    </citation>
    <scope>NUCLEOTIDE SEQUENCE [LARGE SCALE GENOMIC DNA]</scope>
    <source>
        <strain evidence="14 15">HHB12029</strain>
    </source>
</reference>
<keyword evidence="7" id="KW-0238">DNA-binding</keyword>
<dbReference type="InterPro" id="IPR056751">
    <property type="entry name" value="PAS_13"/>
</dbReference>
<dbReference type="CDD" id="cd00130">
    <property type="entry name" value="PAS"/>
    <property type="match status" value="1"/>
</dbReference>
<proteinExistence type="inferred from homology"/>
<dbReference type="PANTHER" id="PTHR47659:SF1">
    <property type="entry name" value="TRANSCRIPTION ACTIVATOR OF GLUCONEOGENESIS ERT1"/>
    <property type="match status" value="1"/>
</dbReference>
<feature type="compositionally biased region" description="Polar residues" evidence="12">
    <location>
        <begin position="232"/>
        <end position="248"/>
    </location>
</feature>
<dbReference type="AlphaFoldDB" id="A0A165C0X2"/>
<keyword evidence="5" id="KW-0862">Zinc</keyword>
<dbReference type="InterPro" id="IPR050335">
    <property type="entry name" value="ERT1_acuK_gluconeogen_tf"/>
</dbReference>
<evidence type="ECO:0000256" key="1">
    <source>
        <dbReference type="ARBA" id="ARBA00004123"/>
    </source>
</evidence>
<comment type="similarity">
    <text evidence="2">Belongs to the ERT1/acuK family.</text>
</comment>
<dbReference type="Gene3D" id="4.10.240.10">
    <property type="entry name" value="Zn(2)-C6 fungal-type DNA-binding domain"/>
    <property type="match status" value="1"/>
</dbReference>
<feature type="compositionally biased region" description="Polar residues" evidence="12">
    <location>
        <begin position="203"/>
        <end position="214"/>
    </location>
</feature>
<comment type="subcellular location">
    <subcellularLocation>
        <location evidence="1">Nucleus</location>
    </subcellularLocation>
</comment>
<evidence type="ECO:0000259" key="13">
    <source>
        <dbReference type="PROSITE" id="PS50048"/>
    </source>
</evidence>
<dbReference type="STRING" id="1314781.A0A165C0X2"/>
<dbReference type="SMART" id="SM00066">
    <property type="entry name" value="GAL4"/>
    <property type="match status" value="1"/>
</dbReference>
<dbReference type="Pfam" id="PF24990">
    <property type="entry name" value="PAS_13"/>
    <property type="match status" value="1"/>
</dbReference>
<dbReference type="InterPro" id="IPR000014">
    <property type="entry name" value="PAS"/>
</dbReference>
<keyword evidence="15" id="KW-1185">Reference proteome</keyword>
<dbReference type="Pfam" id="PF00172">
    <property type="entry name" value="Zn_clus"/>
    <property type="match status" value="1"/>
</dbReference>
<feature type="region of interest" description="Disordered" evidence="12">
    <location>
        <begin position="1"/>
        <end position="65"/>
    </location>
</feature>
<keyword evidence="4" id="KW-0479">Metal-binding</keyword>
<dbReference type="InterPro" id="IPR001138">
    <property type="entry name" value="Zn2Cys6_DnaBD"/>
</dbReference>
<feature type="domain" description="Zn(2)-C6 fungal-type" evidence="13">
    <location>
        <begin position="66"/>
        <end position="97"/>
    </location>
</feature>
<keyword evidence="6" id="KW-0805">Transcription regulation</keyword>
<dbReference type="GO" id="GO:0005634">
    <property type="term" value="C:nucleus"/>
    <property type="evidence" value="ECO:0007669"/>
    <property type="project" value="UniProtKB-SubCell"/>
</dbReference>
<evidence type="ECO:0000256" key="10">
    <source>
        <dbReference type="ARBA" id="ARBA00023242"/>
    </source>
</evidence>
<name>A0A165C0X2_EXIGL</name>
<feature type="compositionally biased region" description="Low complexity" evidence="12">
    <location>
        <begin position="249"/>
        <end position="262"/>
    </location>
</feature>
<evidence type="ECO:0000256" key="7">
    <source>
        <dbReference type="ARBA" id="ARBA00023125"/>
    </source>
</evidence>
<sequence length="481" mass="53489">MLPHQSHSQPGRFPGAPIDTAAANLGQQEQQPAQRGSRGRKRQREMSPGTKQRNREQSKKKKANRACFHCQKAHLTCDDSRPCQRCLKRGMGDSCVEGIRKKAKYLLDEEELAEIKKHKDVSRGHDEPDSSTSNIALDPYAHVNDPLHNLVLDTKHPFDSQAVNLEYSIMSAILGPAAQDNHTPQSQEPMWGVGAMSMPFASTPGSSSQLTGQDYSDPGSAPFNAAGFTPTFVPNNAATPFSTSASDSPIQLQQQQQQQARPQTPPPPALASVPQESPQGQGQGQGGKARQSAVYRSVTKAYDYREGFHFLMRHLKERYVKNDILRIIRAIAMLRPSLIALQVPLSEEDEVFVEKCFQRSVLELEKLVGFNGTPTVAWRRTGEIVVVGVEFSILTGWSKDELLGPGKRKFIYELFENQSAVEYWEQFASHAFENTTQSVHTHCVLLTRTGAPVLCAFCFSIRRDIFDLPNIVIGQWLPLLS</sequence>
<evidence type="ECO:0000256" key="4">
    <source>
        <dbReference type="ARBA" id="ARBA00022723"/>
    </source>
</evidence>
<evidence type="ECO:0000256" key="9">
    <source>
        <dbReference type="ARBA" id="ARBA00023163"/>
    </source>
</evidence>
<keyword evidence="8" id="KW-0010">Activator</keyword>
<evidence type="ECO:0000256" key="11">
    <source>
        <dbReference type="ARBA" id="ARBA00040903"/>
    </source>
</evidence>
<dbReference type="Proteomes" id="UP000077266">
    <property type="component" value="Unassembled WGS sequence"/>
</dbReference>
<evidence type="ECO:0000256" key="8">
    <source>
        <dbReference type="ARBA" id="ARBA00023159"/>
    </source>
</evidence>
<protein>
    <recommendedName>
        <fullName evidence="11">Transcription activator of gluconeogenesis ERT1</fullName>
    </recommendedName>
</protein>
<evidence type="ECO:0000313" key="15">
    <source>
        <dbReference type="Proteomes" id="UP000077266"/>
    </source>
</evidence>
<dbReference type="CDD" id="cd00067">
    <property type="entry name" value="GAL4"/>
    <property type="match status" value="1"/>
</dbReference>
<keyword evidence="9" id="KW-0804">Transcription</keyword>
<accession>A0A165C0X2</accession>
<organism evidence="14 15">
    <name type="scientific">Exidia glandulosa HHB12029</name>
    <dbReference type="NCBI Taxonomy" id="1314781"/>
    <lineage>
        <taxon>Eukaryota</taxon>
        <taxon>Fungi</taxon>
        <taxon>Dikarya</taxon>
        <taxon>Basidiomycota</taxon>
        <taxon>Agaricomycotina</taxon>
        <taxon>Agaricomycetes</taxon>
        <taxon>Auriculariales</taxon>
        <taxon>Exidiaceae</taxon>
        <taxon>Exidia</taxon>
    </lineage>
</organism>
<dbReference type="GO" id="GO:0000981">
    <property type="term" value="F:DNA-binding transcription factor activity, RNA polymerase II-specific"/>
    <property type="evidence" value="ECO:0007669"/>
    <property type="project" value="InterPro"/>
</dbReference>
<dbReference type="EMBL" id="KV426379">
    <property type="protein sequence ID" value="KZV81608.1"/>
    <property type="molecule type" value="Genomic_DNA"/>
</dbReference>
<dbReference type="OrthoDB" id="2538135at2759"/>
<dbReference type="PROSITE" id="PS50048">
    <property type="entry name" value="ZN2_CY6_FUNGAL_2"/>
    <property type="match status" value="1"/>
</dbReference>
<feature type="region of interest" description="Disordered" evidence="12">
    <location>
        <begin position="178"/>
        <end position="292"/>
    </location>
</feature>
<keyword evidence="10" id="KW-0539">Nucleus</keyword>
<gene>
    <name evidence="14" type="ORF">EXIGLDRAFT_844455</name>
</gene>
<evidence type="ECO:0000256" key="5">
    <source>
        <dbReference type="ARBA" id="ARBA00022833"/>
    </source>
</evidence>
<dbReference type="GO" id="GO:0006094">
    <property type="term" value="P:gluconeogenesis"/>
    <property type="evidence" value="ECO:0007669"/>
    <property type="project" value="UniProtKB-KW"/>
</dbReference>
<evidence type="ECO:0000256" key="6">
    <source>
        <dbReference type="ARBA" id="ARBA00023015"/>
    </source>
</evidence>